<accession>A0A1T4VDF0</accession>
<reference evidence="2" key="1">
    <citation type="submission" date="2017-02" db="EMBL/GenBank/DDBJ databases">
        <authorList>
            <person name="Varghese N."/>
            <person name="Submissions S."/>
        </authorList>
    </citation>
    <scope>NUCLEOTIDE SEQUENCE [LARGE SCALE GENOMIC DNA]</scope>
    <source>
        <strain evidence="2">DSM 22720</strain>
    </source>
</reference>
<sequence>MINIAFISHWIGKVILTISGERTTSANGSFGSNSIYCNSSGTTSLDGSYSINVSDNLNIKTFKSTFNVSTEWINSSSSISGLSFGGYIKDSAVSNDANGNITGVGINTGYYGASIYDIASLQYYVALGVGYHSYELNIDKYEGGNIYFYGNYRYLTGLTGLAMSIKKHIHGITFEPRLGVNRSYALASEASINATQGEENAYLKFNPSNYNSTSYYIDSEIYKKFNLSEITNKISVKPKLWFRYDSIDGENYGNELEIKFSISSQYNNFSLLYSIKESDAYTSKSIKIRLSRELHSGQLSLINSFNKNGNANINLSYTSNF</sequence>
<evidence type="ECO:0008006" key="3">
    <source>
        <dbReference type="Google" id="ProtNLM"/>
    </source>
</evidence>
<dbReference type="AlphaFoldDB" id="A0A1T4VDF0"/>
<evidence type="ECO:0000313" key="2">
    <source>
        <dbReference type="Proteomes" id="UP000190162"/>
    </source>
</evidence>
<protein>
    <recommendedName>
        <fullName evidence="3">Autotransporter domain-containing protein</fullName>
    </recommendedName>
</protein>
<keyword evidence="2" id="KW-1185">Reference proteome</keyword>
<organism evidence="1 2">
    <name type="scientific">Enterovibrio nigricans DSM 22720</name>
    <dbReference type="NCBI Taxonomy" id="1121868"/>
    <lineage>
        <taxon>Bacteria</taxon>
        <taxon>Pseudomonadati</taxon>
        <taxon>Pseudomonadota</taxon>
        <taxon>Gammaproteobacteria</taxon>
        <taxon>Vibrionales</taxon>
        <taxon>Vibrionaceae</taxon>
        <taxon>Enterovibrio</taxon>
    </lineage>
</organism>
<dbReference type="RefSeq" id="WP_139367799.1">
    <property type="nucleotide sequence ID" value="NZ_FUXU01000065.1"/>
</dbReference>
<evidence type="ECO:0000313" key="1">
    <source>
        <dbReference type="EMBL" id="SKA63009.1"/>
    </source>
</evidence>
<name>A0A1T4VDF0_9GAMM</name>
<gene>
    <name evidence="1" type="ORF">SAMN02745132_03690</name>
</gene>
<dbReference type="EMBL" id="FUXU01000065">
    <property type="protein sequence ID" value="SKA63009.1"/>
    <property type="molecule type" value="Genomic_DNA"/>
</dbReference>
<proteinExistence type="predicted"/>
<dbReference type="Proteomes" id="UP000190162">
    <property type="component" value="Unassembled WGS sequence"/>
</dbReference>